<comment type="caution">
    <text evidence="8">The sequence shown here is derived from an EMBL/GenBank/DDBJ whole genome shotgun (WGS) entry which is preliminary data.</text>
</comment>
<protein>
    <recommendedName>
        <fullName evidence="3 5">acylphosphatase</fullName>
        <ecNumber evidence="2 5">3.6.1.7</ecNumber>
    </recommendedName>
</protein>
<keyword evidence="9" id="KW-1185">Reference proteome</keyword>
<dbReference type="InterPro" id="IPR001792">
    <property type="entry name" value="Acylphosphatase-like_dom"/>
</dbReference>
<reference evidence="8 9" key="1">
    <citation type="submission" date="2020-03" db="EMBL/GenBank/DDBJ databases">
        <title>WGS of actinomycetes isolated from Thailand.</title>
        <authorList>
            <person name="Thawai C."/>
        </authorList>
    </citation>
    <scope>NUCLEOTIDE SEQUENCE [LARGE SCALE GENOMIC DNA]</scope>
    <source>
        <strain evidence="8 9">PLAI 1-29</strain>
    </source>
</reference>
<dbReference type="PANTHER" id="PTHR47268:SF4">
    <property type="entry name" value="ACYLPHOSPHATASE"/>
    <property type="match status" value="1"/>
</dbReference>
<accession>A0ABX1C5W4</accession>
<comment type="similarity">
    <text evidence="1 6">Belongs to the acylphosphatase family.</text>
</comment>
<dbReference type="SUPFAM" id="SSF54975">
    <property type="entry name" value="Acylphosphatase/BLUF domain-like"/>
    <property type="match status" value="1"/>
</dbReference>
<proteinExistence type="inferred from homology"/>
<dbReference type="EC" id="3.6.1.7" evidence="2 5"/>
<dbReference type="Proteomes" id="UP000695264">
    <property type="component" value="Unassembled WGS sequence"/>
</dbReference>
<dbReference type="PROSITE" id="PS00150">
    <property type="entry name" value="ACYLPHOSPHATASE_1"/>
    <property type="match status" value="1"/>
</dbReference>
<dbReference type="Pfam" id="PF00708">
    <property type="entry name" value="Acylphosphatase"/>
    <property type="match status" value="1"/>
</dbReference>
<dbReference type="GO" id="GO:0003998">
    <property type="term" value="F:acylphosphatase activity"/>
    <property type="evidence" value="ECO:0007669"/>
    <property type="project" value="UniProtKB-EC"/>
</dbReference>
<dbReference type="InterPro" id="IPR017968">
    <property type="entry name" value="Acylphosphatase_CS"/>
</dbReference>
<evidence type="ECO:0000256" key="3">
    <source>
        <dbReference type="ARBA" id="ARBA00015991"/>
    </source>
</evidence>
<evidence type="ECO:0000256" key="2">
    <source>
        <dbReference type="ARBA" id="ARBA00012150"/>
    </source>
</evidence>
<evidence type="ECO:0000256" key="5">
    <source>
        <dbReference type="PROSITE-ProRule" id="PRU00520"/>
    </source>
</evidence>
<evidence type="ECO:0000256" key="6">
    <source>
        <dbReference type="RuleBase" id="RU004168"/>
    </source>
</evidence>
<name>A0ABX1C5W4_9ACTN</name>
<dbReference type="RefSeq" id="WP_168102939.1">
    <property type="nucleotide sequence ID" value="NZ_JAATEN010000013.1"/>
</dbReference>
<dbReference type="InterPro" id="IPR020456">
    <property type="entry name" value="Acylphosphatase"/>
</dbReference>
<keyword evidence="5 8" id="KW-0378">Hydrolase</keyword>
<dbReference type="Gene3D" id="3.30.70.100">
    <property type="match status" value="1"/>
</dbReference>
<dbReference type="NCBIfam" id="NF010997">
    <property type="entry name" value="PRK14422.1"/>
    <property type="match status" value="1"/>
</dbReference>
<feature type="domain" description="Acylphosphatase-like" evidence="7">
    <location>
        <begin position="21"/>
        <end position="108"/>
    </location>
</feature>
<evidence type="ECO:0000313" key="9">
    <source>
        <dbReference type="Proteomes" id="UP000695264"/>
    </source>
</evidence>
<evidence type="ECO:0000256" key="4">
    <source>
        <dbReference type="ARBA" id="ARBA00047645"/>
    </source>
</evidence>
<dbReference type="PROSITE" id="PS51160">
    <property type="entry name" value="ACYLPHOSPHATASE_3"/>
    <property type="match status" value="1"/>
</dbReference>
<dbReference type="PANTHER" id="PTHR47268">
    <property type="entry name" value="ACYLPHOSPHATASE"/>
    <property type="match status" value="1"/>
</dbReference>
<organism evidence="8 9">
    <name type="scientific">Streptomyces zingiberis</name>
    <dbReference type="NCBI Taxonomy" id="2053010"/>
    <lineage>
        <taxon>Bacteria</taxon>
        <taxon>Bacillati</taxon>
        <taxon>Actinomycetota</taxon>
        <taxon>Actinomycetes</taxon>
        <taxon>Kitasatosporales</taxon>
        <taxon>Streptomycetaceae</taxon>
        <taxon>Streptomyces</taxon>
    </lineage>
</organism>
<gene>
    <name evidence="8" type="ORF">HCK00_17630</name>
</gene>
<feature type="active site" evidence="5">
    <location>
        <position position="36"/>
    </location>
</feature>
<evidence type="ECO:0000259" key="7">
    <source>
        <dbReference type="PROSITE" id="PS51160"/>
    </source>
</evidence>
<evidence type="ECO:0000313" key="8">
    <source>
        <dbReference type="EMBL" id="NJQ02314.1"/>
    </source>
</evidence>
<feature type="active site" evidence="5">
    <location>
        <position position="55"/>
    </location>
</feature>
<comment type="catalytic activity">
    <reaction evidence="4 5">
        <text>an acyl phosphate + H2O = a carboxylate + phosphate + H(+)</text>
        <dbReference type="Rhea" id="RHEA:14965"/>
        <dbReference type="ChEBI" id="CHEBI:15377"/>
        <dbReference type="ChEBI" id="CHEBI:15378"/>
        <dbReference type="ChEBI" id="CHEBI:29067"/>
        <dbReference type="ChEBI" id="CHEBI:43474"/>
        <dbReference type="ChEBI" id="CHEBI:59918"/>
        <dbReference type="EC" id="3.6.1.7"/>
    </reaction>
</comment>
<dbReference type="InterPro" id="IPR036046">
    <property type="entry name" value="Acylphosphatase-like_dom_sf"/>
</dbReference>
<dbReference type="EMBL" id="JAATEN010000013">
    <property type="protein sequence ID" value="NJQ02314.1"/>
    <property type="molecule type" value="Genomic_DNA"/>
</dbReference>
<sequence>MQEATQGTRRAERTAEPGDVRLTAWVRGRVQGVGFRWFTRARALEIGGLAGFASNLGDGRVQVVAEGPRDRCEGLLDWLRTGDTPGRVEGVTEIWDTPRGGYRDFVIR</sequence>
<evidence type="ECO:0000256" key="1">
    <source>
        <dbReference type="ARBA" id="ARBA00005614"/>
    </source>
</evidence>